<reference evidence="1 2" key="1">
    <citation type="submission" date="2021-06" db="EMBL/GenBank/DDBJ databases">
        <title>Caerostris extrusa draft genome.</title>
        <authorList>
            <person name="Kono N."/>
            <person name="Arakawa K."/>
        </authorList>
    </citation>
    <scope>NUCLEOTIDE SEQUENCE [LARGE SCALE GENOMIC DNA]</scope>
</reference>
<comment type="caution">
    <text evidence="1">The sequence shown here is derived from an EMBL/GenBank/DDBJ whole genome shotgun (WGS) entry which is preliminary data.</text>
</comment>
<accession>A0AAV4N6L9</accession>
<dbReference type="AlphaFoldDB" id="A0AAV4N6L9"/>
<sequence>MVTNPDDVRSAKCKTAWPYHSTQLFDRKLHEYLMPLMFLLCKPFLEPQTLRFPYFPTRQTSLRFQNELPRNKIFEKQNFFLEKKI</sequence>
<name>A0AAV4N6L9_CAEEX</name>
<evidence type="ECO:0000313" key="2">
    <source>
        <dbReference type="Proteomes" id="UP001054945"/>
    </source>
</evidence>
<evidence type="ECO:0000313" key="1">
    <source>
        <dbReference type="EMBL" id="GIX80078.1"/>
    </source>
</evidence>
<organism evidence="1 2">
    <name type="scientific">Caerostris extrusa</name>
    <name type="common">Bark spider</name>
    <name type="synonym">Caerostris bankana</name>
    <dbReference type="NCBI Taxonomy" id="172846"/>
    <lineage>
        <taxon>Eukaryota</taxon>
        <taxon>Metazoa</taxon>
        <taxon>Ecdysozoa</taxon>
        <taxon>Arthropoda</taxon>
        <taxon>Chelicerata</taxon>
        <taxon>Arachnida</taxon>
        <taxon>Araneae</taxon>
        <taxon>Araneomorphae</taxon>
        <taxon>Entelegynae</taxon>
        <taxon>Araneoidea</taxon>
        <taxon>Araneidae</taxon>
        <taxon>Caerostris</taxon>
    </lineage>
</organism>
<keyword evidence="2" id="KW-1185">Reference proteome</keyword>
<dbReference type="Proteomes" id="UP001054945">
    <property type="component" value="Unassembled WGS sequence"/>
</dbReference>
<dbReference type="EMBL" id="BPLR01020568">
    <property type="protein sequence ID" value="GIX80078.1"/>
    <property type="molecule type" value="Genomic_DNA"/>
</dbReference>
<gene>
    <name evidence="1" type="ORF">CEXT_396661</name>
</gene>
<proteinExistence type="predicted"/>
<protein>
    <submittedName>
        <fullName evidence="1">Uncharacterized protein</fullName>
    </submittedName>
</protein>